<feature type="domain" description="Ubiquitin-like protease family profile" evidence="5">
    <location>
        <begin position="70"/>
        <end position="229"/>
    </location>
</feature>
<dbReference type="GO" id="GO:0016926">
    <property type="term" value="P:protein desumoylation"/>
    <property type="evidence" value="ECO:0007669"/>
    <property type="project" value="TreeGrafter"/>
</dbReference>
<reference evidence="6" key="2">
    <citation type="submission" date="2022-06" db="UniProtKB">
        <authorList>
            <consortium name="EnsemblMetazoa"/>
        </authorList>
    </citation>
    <scope>IDENTIFICATION</scope>
</reference>
<evidence type="ECO:0000259" key="5">
    <source>
        <dbReference type="PROSITE" id="PS50600"/>
    </source>
</evidence>
<evidence type="ECO:0000313" key="7">
    <source>
        <dbReference type="Proteomes" id="UP000007819"/>
    </source>
</evidence>
<keyword evidence="4" id="KW-0788">Thiol protease</keyword>
<dbReference type="OrthoDB" id="1939479at2759"/>
<dbReference type="PANTHER" id="PTHR12606">
    <property type="entry name" value="SENTRIN/SUMO-SPECIFIC PROTEASE"/>
    <property type="match status" value="1"/>
</dbReference>
<dbReference type="GO" id="GO:0005634">
    <property type="term" value="C:nucleus"/>
    <property type="evidence" value="ECO:0007669"/>
    <property type="project" value="TreeGrafter"/>
</dbReference>
<accession>A0A8R2JLA7</accession>
<dbReference type="Pfam" id="PF02902">
    <property type="entry name" value="Peptidase_C48"/>
    <property type="match status" value="1"/>
</dbReference>
<evidence type="ECO:0000256" key="2">
    <source>
        <dbReference type="ARBA" id="ARBA00022670"/>
    </source>
</evidence>
<dbReference type="PANTHER" id="PTHR12606:SF1">
    <property type="entry name" value="UBIQUITIN-LIKE-SPECIFIC PROTEASE 1A"/>
    <property type="match status" value="1"/>
</dbReference>
<evidence type="ECO:0000256" key="1">
    <source>
        <dbReference type="ARBA" id="ARBA00005234"/>
    </source>
</evidence>
<dbReference type="Gene3D" id="3.40.395.10">
    <property type="entry name" value="Adenoviral Proteinase, Chain A"/>
    <property type="match status" value="1"/>
</dbReference>
<dbReference type="Proteomes" id="UP000007819">
    <property type="component" value="Chromosome X"/>
</dbReference>
<comment type="similarity">
    <text evidence="1">Belongs to the peptidase C48 family.</text>
</comment>
<sequence length="268" mass="32497">MEHCHSNKDLIVLSSFYIYLNVVGKTYTLTEFKSMYKDEPKRIISFEKIEEIGNSRKWYNDKDMYDEPKCVFKFQEIEEIGNSRRWFTDNDINRYMDLITQRSPDTVYAFNTFFYTKLCDINNKSVHRWTKQIDIFAKKILFIPIHMENHWCLVCVCFQQKSIQYYDSFGAKNSISMQRILKYLEKELRDKKRQYFDRDGWELINVNNCPRQTNNWDCGVYICMYAEYISRGAQLNFSQLTMNEFRIQIALEMKYKKLMKPVPFKMLI</sequence>
<dbReference type="KEGG" id="api:100573504"/>
<keyword evidence="3" id="KW-0378">Hydrolase</keyword>
<evidence type="ECO:0000256" key="4">
    <source>
        <dbReference type="ARBA" id="ARBA00022807"/>
    </source>
</evidence>
<dbReference type="GeneID" id="100573504"/>
<dbReference type="AlphaFoldDB" id="A0A8R2JLA7"/>
<keyword evidence="7" id="KW-1185">Reference proteome</keyword>
<evidence type="ECO:0000256" key="3">
    <source>
        <dbReference type="ARBA" id="ARBA00022801"/>
    </source>
</evidence>
<dbReference type="PROSITE" id="PS50600">
    <property type="entry name" value="ULP_PROTEASE"/>
    <property type="match status" value="1"/>
</dbReference>
<dbReference type="EnsemblMetazoa" id="XM_029485508.1">
    <property type="protein sequence ID" value="XP_029341368.1"/>
    <property type="gene ID" value="LOC100573504"/>
</dbReference>
<name>A0A8R2JLA7_ACYPI</name>
<reference evidence="7" key="1">
    <citation type="submission" date="2010-06" db="EMBL/GenBank/DDBJ databases">
        <authorList>
            <person name="Jiang H."/>
            <person name="Abraham K."/>
            <person name="Ali S."/>
            <person name="Alsbrooks S.L."/>
            <person name="Anim B.N."/>
            <person name="Anosike U.S."/>
            <person name="Attaway T."/>
            <person name="Bandaranaike D.P."/>
            <person name="Battles P.K."/>
            <person name="Bell S.N."/>
            <person name="Bell A.V."/>
            <person name="Beltran B."/>
            <person name="Bickham C."/>
            <person name="Bustamante Y."/>
            <person name="Caleb T."/>
            <person name="Canada A."/>
            <person name="Cardenas V."/>
            <person name="Carter K."/>
            <person name="Chacko J."/>
            <person name="Chandrabose M.N."/>
            <person name="Chavez D."/>
            <person name="Chavez A."/>
            <person name="Chen L."/>
            <person name="Chu H.-S."/>
            <person name="Claassen K.J."/>
            <person name="Cockrell R."/>
            <person name="Collins M."/>
            <person name="Cooper J.A."/>
            <person name="Cree A."/>
            <person name="Curry S.M."/>
            <person name="Da Y."/>
            <person name="Dao M.D."/>
            <person name="Das B."/>
            <person name="Davila M.-L."/>
            <person name="Davy-Carroll L."/>
            <person name="Denson S."/>
            <person name="Dinh H."/>
            <person name="Ebong V.E."/>
            <person name="Edwards J.R."/>
            <person name="Egan A."/>
            <person name="El-Daye J."/>
            <person name="Escobedo L."/>
            <person name="Fernandez S."/>
            <person name="Fernando P.R."/>
            <person name="Flagg N."/>
            <person name="Forbes L.D."/>
            <person name="Fowler R.G."/>
            <person name="Fu Q."/>
            <person name="Gabisi R.A."/>
            <person name="Ganer J."/>
            <person name="Garbino Pronczuk A."/>
            <person name="Garcia R.M."/>
            <person name="Garner T."/>
            <person name="Garrett T.E."/>
            <person name="Gonzalez D.A."/>
            <person name="Hamid H."/>
            <person name="Hawkins E.S."/>
            <person name="Hirani K."/>
            <person name="Hogues M.E."/>
            <person name="Hollins B."/>
            <person name="Hsiao C.-H."/>
            <person name="Jabil R."/>
            <person name="James M.L."/>
            <person name="Jhangiani S.N."/>
            <person name="Johnson B."/>
            <person name="Johnson Q."/>
            <person name="Joshi V."/>
            <person name="Kalu J.B."/>
            <person name="Kam C."/>
            <person name="Kashfia A."/>
            <person name="Keebler J."/>
            <person name="Kisamo H."/>
            <person name="Kovar C.L."/>
            <person name="Lago L.A."/>
            <person name="Lai C.-Y."/>
            <person name="Laidlaw J."/>
            <person name="Lara F."/>
            <person name="Le T.-K."/>
            <person name="Lee S.L."/>
            <person name="Legall F.H."/>
            <person name="Lemon S.J."/>
            <person name="Lewis L.R."/>
            <person name="Li B."/>
            <person name="Liu Y."/>
            <person name="Liu Y.-S."/>
            <person name="Lopez J."/>
            <person name="Lozado R.J."/>
            <person name="Lu J."/>
            <person name="Madu R.C."/>
            <person name="Maheshwari M."/>
            <person name="Maheshwari R."/>
            <person name="Malloy K."/>
            <person name="Martinez E."/>
            <person name="Mathew T."/>
            <person name="Mercado I.C."/>
            <person name="Mercado C."/>
            <person name="Meyer B."/>
            <person name="Montgomery K."/>
            <person name="Morgan M.B."/>
            <person name="Munidasa M."/>
            <person name="Nazareth L.V."/>
            <person name="Nelson J."/>
            <person name="Ng B.M."/>
            <person name="Nguyen N.B."/>
            <person name="Nguyen P.Q."/>
            <person name="Nguyen T."/>
            <person name="Obregon M."/>
            <person name="Okwuonu G.O."/>
            <person name="Onwere C.G."/>
            <person name="Orozco G."/>
            <person name="Parra A."/>
            <person name="Patel S."/>
            <person name="Patil S."/>
            <person name="Perez A."/>
            <person name="Perez Y."/>
            <person name="Pham C."/>
            <person name="Primus E.L."/>
            <person name="Pu L.-L."/>
            <person name="Puazo M."/>
            <person name="Qin X."/>
            <person name="Quiroz J.B."/>
            <person name="Reese J."/>
            <person name="Richards S."/>
            <person name="Rives C.M."/>
            <person name="Robberts R."/>
            <person name="Ruiz S.J."/>
            <person name="Ruiz M.J."/>
            <person name="Santibanez J."/>
            <person name="Schneider B.W."/>
            <person name="Sisson I."/>
            <person name="Smith M."/>
            <person name="Sodergren E."/>
            <person name="Song X.-Z."/>
            <person name="Song B.B."/>
            <person name="Summersgill H."/>
            <person name="Thelus R."/>
            <person name="Thornton R.D."/>
            <person name="Trejos Z.Y."/>
            <person name="Usmani K."/>
            <person name="Vattathil S."/>
            <person name="Villasana D."/>
            <person name="Walker D.L."/>
            <person name="Wang S."/>
            <person name="Wang K."/>
            <person name="White C.S."/>
            <person name="Williams A.C."/>
            <person name="Williamson J."/>
            <person name="Wilson K."/>
            <person name="Woghiren I.O."/>
            <person name="Woodworth J.R."/>
            <person name="Worley K.C."/>
            <person name="Wright R.A."/>
            <person name="Wu W."/>
            <person name="Young L."/>
            <person name="Zhang L."/>
            <person name="Zhang J."/>
            <person name="Zhu Y."/>
            <person name="Muzny D.M."/>
            <person name="Weinstock G."/>
            <person name="Gibbs R.A."/>
        </authorList>
    </citation>
    <scope>NUCLEOTIDE SEQUENCE [LARGE SCALE GENOMIC DNA]</scope>
    <source>
        <strain evidence="7">LSR1</strain>
    </source>
</reference>
<dbReference type="SUPFAM" id="SSF54001">
    <property type="entry name" value="Cysteine proteinases"/>
    <property type="match status" value="1"/>
</dbReference>
<dbReference type="InterPro" id="IPR003653">
    <property type="entry name" value="Peptidase_C48_C"/>
</dbReference>
<protein>
    <recommendedName>
        <fullName evidence="5">Ubiquitin-like protease family profile domain-containing protein</fullName>
    </recommendedName>
</protein>
<dbReference type="GO" id="GO:0016929">
    <property type="term" value="F:deSUMOylase activity"/>
    <property type="evidence" value="ECO:0007669"/>
    <property type="project" value="TreeGrafter"/>
</dbReference>
<keyword evidence="2" id="KW-0645">Protease</keyword>
<evidence type="ECO:0000313" key="6">
    <source>
        <dbReference type="EnsemblMetazoa" id="XP_029341368.1"/>
    </source>
</evidence>
<organism evidence="6 7">
    <name type="scientific">Acyrthosiphon pisum</name>
    <name type="common">Pea aphid</name>
    <dbReference type="NCBI Taxonomy" id="7029"/>
    <lineage>
        <taxon>Eukaryota</taxon>
        <taxon>Metazoa</taxon>
        <taxon>Ecdysozoa</taxon>
        <taxon>Arthropoda</taxon>
        <taxon>Hexapoda</taxon>
        <taxon>Insecta</taxon>
        <taxon>Pterygota</taxon>
        <taxon>Neoptera</taxon>
        <taxon>Paraneoptera</taxon>
        <taxon>Hemiptera</taxon>
        <taxon>Sternorrhyncha</taxon>
        <taxon>Aphidomorpha</taxon>
        <taxon>Aphidoidea</taxon>
        <taxon>Aphididae</taxon>
        <taxon>Macrosiphini</taxon>
        <taxon>Acyrthosiphon</taxon>
    </lineage>
</organism>
<dbReference type="GO" id="GO:0006508">
    <property type="term" value="P:proteolysis"/>
    <property type="evidence" value="ECO:0007669"/>
    <property type="project" value="UniProtKB-KW"/>
</dbReference>
<dbReference type="RefSeq" id="XP_029341368.1">
    <property type="nucleotide sequence ID" value="XM_029485508.1"/>
</dbReference>
<proteinExistence type="inferred from homology"/>
<dbReference type="InterPro" id="IPR038765">
    <property type="entry name" value="Papain-like_cys_pep_sf"/>
</dbReference>